<evidence type="ECO:0000313" key="3">
    <source>
        <dbReference type="Proteomes" id="UP000324392"/>
    </source>
</evidence>
<feature type="region of interest" description="Disordered" evidence="1">
    <location>
        <begin position="24"/>
        <end position="48"/>
    </location>
</feature>
<evidence type="ECO:0000313" key="2">
    <source>
        <dbReference type="EMBL" id="BBI91146.1"/>
    </source>
</evidence>
<name>A0A455VK21_9GAMM</name>
<protein>
    <submittedName>
        <fullName evidence="2">Uncharacterized protein</fullName>
    </submittedName>
</protein>
<evidence type="ECO:0000256" key="1">
    <source>
        <dbReference type="SAM" id="MobiDB-lite"/>
    </source>
</evidence>
<dbReference type="EMBL" id="AP019531">
    <property type="protein sequence ID" value="BBI91146.1"/>
    <property type="molecule type" value="Genomic_DNA"/>
</dbReference>
<gene>
    <name evidence="2" type="ORF">SSYIS1_01970</name>
</gene>
<accession>A0A455VK21</accession>
<dbReference type="Proteomes" id="UP000324392">
    <property type="component" value="Chromosome"/>
</dbReference>
<sequence>MTNPSLAILLRFSHFTLLKRQCRNDAKGASQQRSENPGKIPHGLDPYP</sequence>
<dbReference type="AlphaFoldDB" id="A0A455VK21"/>
<organism evidence="2 3">
    <name type="scientific">Serratia symbiotica</name>
    <dbReference type="NCBI Taxonomy" id="138074"/>
    <lineage>
        <taxon>Bacteria</taxon>
        <taxon>Pseudomonadati</taxon>
        <taxon>Pseudomonadota</taxon>
        <taxon>Gammaproteobacteria</taxon>
        <taxon>Enterobacterales</taxon>
        <taxon>Yersiniaceae</taxon>
        <taxon>Serratia</taxon>
    </lineage>
</organism>
<reference evidence="2 3" key="1">
    <citation type="submission" date="2019-03" db="EMBL/GenBank/DDBJ databases">
        <title>The genome sequence of Candidatus Serratia symbiotica strain IS.</title>
        <authorList>
            <person name="Nikoh N."/>
            <person name="Koga R."/>
            <person name="Oshima K."/>
            <person name="Hattori M."/>
            <person name="Fukatsu T."/>
        </authorList>
    </citation>
    <scope>NUCLEOTIDE SEQUENCE [LARGE SCALE GENOMIC DNA]</scope>
    <source>
        <strain evidence="2 3">IS</strain>
    </source>
</reference>
<proteinExistence type="predicted"/>